<feature type="domain" description="AB hydrolase-1" evidence="1">
    <location>
        <begin position="61"/>
        <end position="305"/>
    </location>
</feature>
<protein>
    <recommendedName>
        <fullName evidence="1">AB hydrolase-1 domain-containing protein</fullName>
    </recommendedName>
</protein>
<dbReference type="Gene3D" id="3.40.50.1820">
    <property type="entry name" value="alpha/beta hydrolase"/>
    <property type="match status" value="1"/>
</dbReference>
<dbReference type="PANTHER" id="PTHR37017">
    <property type="entry name" value="AB HYDROLASE-1 DOMAIN-CONTAINING PROTEIN-RELATED"/>
    <property type="match status" value="1"/>
</dbReference>
<sequence length="348" mass="38273">MPCLAFPFSLCLSKRYPTLVDASISISPNTLSPSAFSNHTSSHPQFPTYHTIAMSTSKPVILLIPGGWHTPNSYDKLTNLLKSSGHEVHVPALHSMNGARPPTADLETDTAVFREYTQNLADAGKNVIVITHSYSGQVATNGLSDLAITNRSKQGLPGGVVHLVSLSAFTITEGRSMFDIVDQFGHASLMPMAFDFAEDGTCVDRDPKGLLVTPGPEEADSEVDWYLGTLQRWNGKCMYQPITANRAAWRDIPVTYVLSTRDMTVPVDYQRWMVDMMRKEGAEVEDFELDSGHSVDFSRAKEVSEIVNNVVARYLSIFGFSSLQLENALYAAEHLIKLLGTGPQHSTF</sequence>
<reference evidence="2" key="2">
    <citation type="submission" date="2025-08" db="UniProtKB">
        <authorList>
            <consortium name="RefSeq"/>
        </authorList>
    </citation>
    <scope>IDENTIFICATION</scope>
</reference>
<dbReference type="VEuPathDB" id="FungiDB:An12g09780"/>
<accession>A0AAJ6QFX6</accession>
<dbReference type="InterPro" id="IPR029058">
    <property type="entry name" value="AB_hydrolase_fold"/>
</dbReference>
<dbReference type="InterPro" id="IPR000073">
    <property type="entry name" value="AB_hydrolase_1"/>
</dbReference>
<organism evidence="2">
    <name type="scientific">Aspergillus niger</name>
    <dbReference type="NCBI Taxonomy" id="5061"/>
    <lineage>
        <taxon>Eukaryota</taxon>
        <taxon>Fungi</taxon>
        <taxon>Dikarya</taxon>
        <taxon>Ascomycota</taxon>
        <taxon>Pezizomycotina</taxon>
        <taxon>Eurotiomycetes</taxon>
        <taxon>Eurotiomycetidae</taxon>
        <taxon>Eurotiales</taxon>
        <taxon>Aspergillaceae</taxon>
        <taxon>Aspergillus</taxon>
        <taxon>Aspergillus subgen. Circumdati</taxon>
    </lineage>
</organism>
<evidence type="ECO:0000313" key="2">
    <source>
        <dbReference type="RefSeq" id="XP_001396029.3"/>
    </source>
</evidence>
<dbReference type="PANTHER" id="PTHR37017:SF10">
    <property type="entry name" value="AB HYDROLASE-1 DOMAIN-CONTAINING PROTEIN"/>
    <property type="match status" value="1"/>
</dbReference>
<dbReference type="KEGG" id="ang:An12g09780"/>
<dbReference type="GeneID" id="4986331"/>
<dbReference type="RefSeq" id="XP_001396029.3">
    <property type="nucleotide sequence ID" value="XM_001395992.3"/>
</dbReference>
<evidence type="ECO:0000259" key="1">
    <source>
        <dbReference type="Pfam" id="PF12697"/>
    </source>
</evidence>
<dbReference type="SUPFAM" id="SSF53474">
    <property type="entry name" value="alpha/beta-Hydrolases"/>
    <property type="match status" value="1"/>
</dbReference>
<dbReference type="InterPro" id="IPR052897">
    <property type="entry name" value="Sec-Metab_Biosynth_Hydrolase"/>
</dbReference>
<dbReference type="AlphaFoldDB" id="A0AAJ6QFX6"/>
<dbReference type="ESTHER" id="aspnc-a2r0u0">
    <property type="family name" value="6_AlphaBeta_hydrolase"/>
</dbReference>
<proteinExistence type="predicted"/>
<dbReference type="Pfam" id="PF12697">
    <property type="entry name" value="Abhydrolase_6"/>
    <property type="match status" value="1"/>
</dbReference>
<gene>
    <name evidence="2" type="ORF">An12g09780</name>
</gene>
<name>A0AAJ6QFX6_ASPNG</name>
<reference evidence="2" key="1">
    <citation type="submission" date="2025-02" db="EMBL/GenBank/DDBJ databases">
        <authorList>
            <consortium name="NCBI Genome Project"/>
        </authorList>
    </citation>
    <scope>NUCLEOTIDE SEQUENCE</scope>
</reference>